<proteinExistence type="predicted"/>
<gene>
    <name evidence="3" type="ORF">Raf01_32850</name>
</gene>
<dbReference type="AlphaFoldDB" id="A0A8J3QT11"/>
<feature type="domain" description="Mannosylglycerate hydrolase MGH1-like glycoside hydrolase" evidence="2">
    <location>
        <begin position="88"/>
        <end position="449"/>
    </location>
</feature>
<dbReference type="Pfam" id="PF22422">
    <property type="entry name" value="MGH1-like_GH"/>
    <property type="match status" value="1"/>
</dbReference>
<evidence type="ECO:0000256" key="1">
    <source>
        <dbReference type="SAM" id="MobiDB-lite"/>
    </source>
</evidence>
<keyword evidence="4" id="KW-1185">Reference proteome</keyword>
<dbReference type="SUPFAM" id="SSF48208">
    <property type="entry name" value="Six-hairpin glycosidases"/>
    <property type="match status" value="1"/>
</dbReference>
<dbReference type="InterPro" id="IPR012341">
    <property type="entry name" value="6hp_glycosidase-like_sf"/>
</dbReference>
<reference evidence="3" key="1">
    <citation type="submission" date="2021-01" db="EMBL/GenBank/DDBJ databases">
        <title>Whole genome shotgun sequence of Rugosimonospora africana NBRC 104875.</title>
        <authorList>
            <person name="Komaki H."/>
            <person name="Tamura T."/>
        </authorList>
    </citation>
    <scope>NUCLEOTIDE SEQUENCE</scope>
    <source>
        <strain evidence="3">NBRC 104875</strain>
    </source>
</reference>
<dbReference type="EMBL" id="BONZ01000030">
    <property type="protein sequence ID" value="GIH15113.1"/>
    <property type="molecule type" value="Genomic_DNA"/>
</dbReference>
<dbReference type="InterPro" id="IPR054491">
    <property type="entry name" value="MGH1-like_GH"/>
</dbReference>
<evidence type="ECO:0000259" key="2">
    <source>
        <dbReference type="Pfam" id="PF22422"/>
    </source>
</evidence>
<name>A0A8J3QT11_9ACTN</name>
<dbReference type="Gene3D" id="1.50.10.10">
    <property type="match status" value="1"/>
</dbReference>
<organism evidence="3 4">
    <name type="scientific">Rugosimonospora africana</name>
    <dbReference type="NCBI Taxonomy" id="556532"/>
    <lineage>
        <taxon>Bacteria</taxon>
        <taxon>Bacillati</taxon>
        <taxon>Actinomycetota</taxon>
        <taxon>Actinomycetes</taxon>
        <taxon>Micromonosporales</taxon>
        <taxon>Micromonosporaceae</taxon>
        <taxon>Rugosimonospora</taxon>
    </lineage>
</organism>
<dbReference type="InterPro" id="IPR008928">
    <property type="entry name" value="6-hairpin_glycosidase_sf"/>
</dbReference>
<evidence type="ECO:0000313" key="3">
    <source>
        <dbReference type="EMBL" id="GIH15113.1"/>
    </source>
</evidence>
<dbReference type="Proteomes" id="UP000642748">
    <property type="component" value="Unassembled WGS sequence"/>
</dbReference>
<sequence>MTAASREHLDAARGLAGPRRRARGDAVPPPAEDEWLAANAPDFSCPDPLLSGVYDYRWRVFYRHLSRGDAGWTISEFLQPGPGRAFGTVNAAAGHHIYDGRWLRDPRFVDDYVRFWYTNPRAEPGRYTEWIADAVWRRCLLTGDLTVPVSVLPGMVAAYEAREADSLHPSGLFWAHDLADAMEFSISGDGLRPSVNSYQYGNARAIAHLARIAGDPVTADRFADRAQRLRRRVLNVLWDGEFFKTRPLSAAGEAEYLGTASVRRRLPEAERLSPVPPWGSAGCGRNARELIGYLPWYFGLPQGEVDPEPALAELTDPAGFSGAFGLRTAERRHARYRFPVATTDPRFLCKWNGVSWPFATSQTLTALARLLHGNEVSRDTWAPVFHSLLLRYAAAHVPRGDRESGGDRESRGYQLDEDLDPETGEWVTREWRRANDPRRVDVGKDYYHSSFVDLVLGGLVGLDVDEDGVLTVDPLIPRGVWHWFRVRSLALRGRTVDVVWDEPGLPARDRRGLRIIVDGRTVVARDDLGVLSTQL</sequence>
<dbReference type="RefSeq" id="WP_203918738.1">
    <property type="nucleotide sequence ID" value="NZ_BONZ01000030.1"/>
</dbReference>
<accession>A0A8J3QT11</accession>
<protein>
    <recommendedName>
        <fullName evidence="2">Mannosylglycerate hydrolase MGH1-like glycoside hydrolase domain-containing protein</fullName>
    </recommendedName>
</protein>
<feature type="compositionally biased region" description="Basic and acidic residues" evidence="1">
    <location>
        <begin position="1"/>
        <end position="11"/>
    </location>
</feature>
<comment type="caution">
    <text evidence="3">The sequence shown here is derived from an EMBL/GenBank/DDBJ whole genome shotgun (WGS) entry which is preliminary data.</text>
</comment>
<evidence type="ECO:0000313" key="4">
    <source>
        <dbReference type="Proteomes" id="UP000642748"/>
    </source>
</evidence>
<dbReference type="GO" id="GO:0005975">
    <property type="term" value="P:carbohydrate metabolic process"/>
    <property type="evidence" value="ECO:0007669"/>
    <property type="project" value="InterPro"/>
</dbReference>
<feature type="region of interest" description="Disordered" evidence="1">
    <location>
        <begin position="1"/>
        <end position="31"/>
    </location>
</feature>